<feature type="non-terminal residue" evidence="2">
    <location>
        <position position="67"/>
    </location>
</feature>
<evidence type="ECO:0000313" key="2">
    <source>
        <dbReference type="EMBL" id="CAA9562646.1"/>
    </source>
</evidence>
<evidence type="ECO:0000256" key="1">
    <source>
        <dbReference type="SAM" id="MobiDB-lite"/>
    </source>
</evidence>
<reference evidence="2" key="1">
    <citation type="submission" date="2020-02" db="EMBL/GenBank/DDBJ databases">
        <authorList>
            <person name="Meier V. D."/>
        </authorList>
    </citation>
    <scope>NUCLEOTIDE SEQUENCE</scope>
    <source>
        <strain evidence="2">AVDCRST_MAG70</strain>
    </source>
</reference>
<feature type="region of interest" description="Disordered" evidence="1">
    <location>
        <begin position="37"/>
        <end position="67"/>
    </location>
</feature>
<dbReference type="EMBL" id="CADCWH010000284">
    <property type="protein sequence ID" value="CAA9562646.1"/>
    <property type="molecule type" value="Genomic_DNA"/>
</dbReference>
<accession>A0A6J4UZF2</accession>
<protein>
    <submittedName>
        <fullName evidence="2">Uncharacterized protein</fullName>
    </submittedName>
</protein>
<feature type="non-terminal residue" evidence="2">
    <location>
        <position position="1"/>
    </location>
</feature>
<proteinExistence type="predicted"/>
<name>A0A6J4UZF2_9BACT</name>
<gene>
    <name evidence="2" type="ORF">AVDCRST_MAG70-1782</name>
</gene>
<sequence>CCRSADSRRPPGNRSRRRRWYTTGVPRCRWRSPGWCSRPGRSGRCPPQLPSPSTSSQRPRVGHRAPG</sequence>
<organism evidence="2">
    <name type="scientific">uncultured Thermomicrobiales bacterium</name>
    <dbReference type="NCBI Taxonomy" id="1645740"/>
    <lineage>
        <taxon>Bacteria</taxon>
        <taxon>Pseudomonadati</taxon>
        <taxon>Thermomicrobiota</taxon>
        <taxon>Thermomicrobia</taxon>
        <taxon>Thermomicrobiales</taxon>
        <taxon>environmental samples</taxon>
    </lineage>
</organism>
<dbReference type="AlphaFoldDB" id="A0A6J4UZF2"/>